<accession>A0A1H6F7F8</accession>
<dbReference type="Proteomes" id="UP000236724">
    <property type="component" value="Unassembled WGS sequence"/>
</dbReference>
<reference evidence="3 4" key="1">
    <citation type="submission" date="2016-10" db="EMBL/GenBank/DDBJ databases">
        <authorList>
            <person name="de Groot N.N."/>
        </authorList>
    </citation>
    <scope>NUCLEOTIDE SEQUENCE [LARGE SCALE GENOMIC DNA]</scope>
    <source>
        <strain evidence="3">MBHS1</strain>
    </source>
</reference>
<gene>
    <name evidence="3" type="ORF">MBHS_00859</name>
</gene>
<evidence type="ECO:0000313" key="3">
    <source>
        <dbReference type="EMBL" id="SEH05006.1"/>
    </source>
</evidence>
<dbReference type="Pfam" id="PF19631">
    <property type="entry name" value="Trypco2"/>
    <property type="match status" value="1"/>
</dbReference>
<proteinExistence type="predicted"/>
<sequence>MPDSNNQDANTEKENLIDLSELIAQVKTDLLKEVKKNTEDEPLLFVDEIEVSAQVVASKTEGGKAGVKLSVLNFGVDGGVHTQSKQQQTHTIKIKLSPLVSKQEYLTSLTEEEKKQHLETAKQATVRSGGKKNSLDEA</sequence>
<name>A0A1H6F7F8_9GAMM</name>
<protein>
    <recommendedName>
        <fullName evidence="2">Trypsin-co-occurring domain-containing protein</fullName>
    </recommendedName>
</protein>
<dbReference type="AlphaFoldDB" id="A0A1H6F7F8"/>
<organism evidence="3 4">
    <name type="scientific">Candidatus Venteria ishoeyi</name>
    <dbReference type="NCBI Taxonomy" id="1899563"/>
    <lineage>
        <taxon>Bacteria</taxon>
        <taxon>Pseudomonadati</taxon>
        <taxon>Pseudomonadota</taxon>
        <taxon>Gammaproteobacteria</taxon>
        <taxon>Thiotrichales</taxon>
        <taxon>Thiotrichaceae</taxon>
        <taxon>Venteria</taxon>
    </lineage>
</organism>
<evidence type="ECO:0000259" key="2">
    <source>
        <dbReference type="Pfam" id="PF19631"/>
    </source>
</evidence>
<feature type="region of interest" description="Disordered" evidence="1">
    <location>
        <begin position="114"/>
        <end position="138"/>
    </location>
</feature>
<dbReference type="OrthoDB" id="531952at2"/>
<feature type="domain" description="Trypsin-co-occurring" evidence="2">
    <location>
        <begin position="17"/>
        <end position="98"/>
    </location>
</feature>
<dbReference type="RefSeq" id="WP_103918997.1">
    <property type="nucleotide sequence ID" value="NZ_FMSV02000138.1"/>
</dbReference>
<evidence type="ECO:0000256" key="1">
    <source>
        <dbReference type="SAM" id="MobiDB-lite"/>
    </source>
</evidence>
<dbReference type="EMBL" id="FMSV02000138">
    <property type="protein sequence ID" value="SEH05006.1"/>
    <property type="molecule type" value="Genomic_DNA"/>
</dbReference>
<keyword evidence="4" id="KW-1185">Reference proteome</keyword>
<dbReference type="InterPro" id="IPR045608">
    <property type="entry name" value="Trypco2"/>
</dbReference>
<evidence type="ECO:0000313" key="4">
    <source>
        <dbReference type="Proteomes" id="UP000236724"/>
    </source>
</evidence>